<reference evidence="13" key="1">
    <citation type="submission" date="2024-06" db="EMBL/GenBank/DDBJ databases">
        <authorList>
            <person name="Chang H.C."/>
            <person name="Mun S.Y."/>
        </authorList>
    </citation>
    <scope>NUCLEOTIDE SEQUENCE [LARGE SCALE GENOMIC DNA]</scope>
    <source>
        <strain evidence="13">KT1</strain>
    </source>
</reference>
<dbReference type="InterPro" id="IPR049734">
    <property type="entry name" value="NudC-like_C"/>
</dbReference>
<dbReference type="PRINTS" id="PR00502">
    <property type="entry name" value="NUDIXFAMILY"/>
</dbReference>
<keyword evidence="8" id="KW-0520">NAD</keyword>
<accession>A0ABZ0Q1T4</accession>
<dbReference type="PROSITE" id="PS51462">
    <property type="entry name" value="NUDIX"/>
    <property type="match status" value="1"/>
</dbReference>
<evidence type="ECO:0000313" key="13">
    <source>
        <dbReference type="Proteomes" id="UP001302696"/>
    </source>
</evidence>
<evidence type="ECO:0000313" key="12">
    <source>
        <dbReference type="EMBL" id="WPC20900.1"/>
    </source>
</evidence>
<evidence type="ECO:0000256" key="2">
    <source>
        <dbReference type="ARBA" id="ARBA00001947"/>
    </source>
</evidence>
<comment type="similarity">
    <text evidence="3">Belongs to the Nudix hydrolase family. NudC subfamily.</text>
</comment>
<feature type="domain" description="Nudix hydrolase" evidence="11">
    <location>
        <begin position="148"/>
        <end position="276"/>
    </location>
</feature>
<dbReference type="PANTHER" id="PTHR42904">
    <property type="entry name" value="NUDIX HYDROLASE, NUDC SUBFAMILY"/>
    <property type="match status" value="1"/>
</dbReference>
<evidence type="ECO:0000259" key="11">
    <source>
        <dbReference type="PROSITE" id="PS51462"/>
    </source>
</evidence>
<dbReference type="CDD" id="cd03429">
    <property type="entry name" value="NUDIX_NADH_pyrophosphatase_Nudt13"/>
    <property type="match status" value="1"/>
</dbReference>
<organism evidence="12 13">
    <name type="scientific">Pediococcus inopinatus</name>
    <dbReference type="NCBI Taxonomy" id="114090"/>
    <lineage>
        <taxon>Bacteria</taxon>
        <taxon>Bacillati</taxon>
        <taxon>Bacillota</taxon>
        <taxon>Bacilli</taxon>
        <taxon>Lactobacillales</taxon>
        <taxon>Lactobacillaceae</taxon>
        <taxon>Pediococcus</taxon>
    </lineage>
</organism>
<dbReference type="Gene3D" id="3.90.79.20">
    <property type="match status" value="1"/>
</dbReference>
<comment type="catalytic activity">
    <reaction evidence="9">
        <text>a 5'-end NAD(+)-phospho-ribonucleoside in mRNA + H2O = a 5'-end phospho-adenosine-phospho-ribonucleoside in mRNA + beta-nicotinamide D-ribonucleotide + 2 H(+)</text>
        <dbReference type="Rhea" id="RHEA:60876"/>
        <dbReference type="Rhea" id="RHEA-COMP:15698"/>
        <dbReference type="Rhea" id="RHEA-COMP:15719"/>
        <dbReference type="ChEBI" id="CHEBI:14649"/>
        <dbReference type="ChEBI" id="CHEBI:15377"/>
        <dbReference type="ChEBI" id="CHEBI:15378"/>
        <dbReference type="ChEBI" id="CHEBI:144029"/>
        <dbReference type="ChEBI" id="CHEBI:144051"/>
    </reaction>
    <physiologicalReaction direction="left-to-right" evidence="9">
        <dbReference type="Rhea" id="RHEA:60877"/>
    </physiologicalReaction>
</comment>
<name>A0ABZ0Q1T4_9LACO</name>
<dbReference type="InterPro" id="IPR020084">
    <property type="entry name" value="NUDIX_hydrolase_CS"/>
</dbReference>
<evidence type="ECO:0000256" key="4">
    <source>
        <dbReference type="ARBA" id="ARBA00012381"/>
    </source>
</evidence>
<dbReference type="InterPro" id="IPR015797">
    <property type="entry name" value="NUDIX_hydrolase-like_dom_sf"/>
</dbReference>
<dbReference type="Proteomes" id="UP001302696">
    <property type="component" value="Chromosome"/>
</dbReference>
<dbReference type="Gene3D" id="3.90.79.10">
    <property type="entry name" value="Nucleoside Triphosphate Pyrophosphohydrolase"/>
    <property type="match status" value="1"/>
</dbReference>
<keyword evidence="5" id="KW-0479">Metal-binding</keyword>
<evidence type="ECO:0000256" key="1">
    <source>
        <dbReference type="ARBA" id="ARBA00001946"/>
    </source>
</evidence>
<evidence type="ECO:0000256" key="3">
    <source>
        <dbReference type="ARBA" id="ARBA00009595"/>
    </source>
</evidence>
<dbReference type="SUPFAM" id="SSF55811">
    <property type="entry name" value="Nudix"/>
    <property type="match status" value="1"/>
</dbReference>
<keyword evidence="6 10" id="KW-0378">Hydrolase</keyword>
<evidence type="ECO:0000256" key="7">
    <source>
        <dbReference type="ARBA" id="ARBA00022842"/>
    </source>
</evidence>
<dbReference type="InterPro" id="IPR050241">
    <property type="entry name" value="NAD-cap_RNA_hydrolase_NudC"/>
</dbReference>
<gene>
    <name evidence="12" type="primary">nudC</name>
    <name evidence="12" type="ORF">N6G96_06220</name>
</gene>
<dbReference type="PANTHER" id="PTHR42904:SF6">
    <property type="entry name" value="NAD-CAPPED RNA HYDROLASE NUDT12"/>
    <property type="match status" value="1"/>
</dbReference>
<evidence type="ECO:0000256" key="5">
    <source>
        <dbReference type="ARBA" id="ARBA00022723"/>
    </source>
</evidence>
<dbReference type="NCBIfam" id="NF001299">
    <property type="entry name" value="PRK00241.1"/>
    <property type="match status" value="1"/>
</dbReference>
<dbReference type="RefSeq" id="WP_057771982.1">
    <property type="nucleotide sequence ID" value="NZ_BBIM01000025.1"/>
</dbReference>
<evidence type="ECO:0000256" key="9">
    <source>
        <dbReference type="ARBA" id="ARBA00023679"/>
    </source>
</evidence>
<dbReference type="Pfam" id="PF00293">
    <property type="entry name" value="NUDIX"/>
    <property type="match status" value="1"/>
</dbReference>
<dbReference type="EC" id="3.6.1.22" evidence="4"/>
<keyword evidence="7" id="KW-0460">Magnesium</keyword>
<dbReference type="InterPro" id="IPR000086">
    <property type="entry name" value="NUDIX_hydrolase_dom"/>
</dbReference>
<comment type="cofactor">
    <cofactor evidence="2">
        <name>Zn(2+)</name>
        <dbReference type="ChEBI" id="CHEBI:29105"/>
    </cofactor>
</comment>
<keyword evidence="13" id="KW-1185">Reference proteome</keyword>
<sequence length="282" mass="32654">MFQEIQPHILDIQYLPKEITPLDYVVILNKNKILMRDVDGVAQVPTFQKIQENYGKEFTQADYLLSIEGRSFFFFDIELKEKTDFRFQNLNVLRTLQPKWLAFATATAAHLANWYLQTRFCGHCGHRLVKGTNERKLVCPSCHAEIFPRISPAIIVGVKKNDQLLLTKYAVGYKRYALIAGFVEVGETLEDTIRREVFEETGLQVNHIQYYKSQPWAFSQSVLMGFFADNVGPDAYTTEEYHSDEAELAMAKWFDRDKLPQDDTTLSLTKTMIEAFRKGEIK</sequence>
<dbReference type="GO" id="GO:0016787">
    <property type="term" value="F:hydrolase activity"/>
    <property type="evidence" value="ECO:0007669"/>
    <property type="project" value="UniProtKB-KW"/>
</dbReference>
<dbReference type="InterPro" id="IPR020476">
    <property type="entry name" value="Nudix_hydrolase"/>
</dbReference>
<protein>
    <recommendedName>
        <fullName evidence="4">NAD(+) diphosphatase</fullName>
        <ecNumber evidence="4">3.6.1.22</ecNumber>
    </recommendedName>
</protein>
<evidence type="ECO:0000256" key="6">
    <source>
        <dbReference type="ARBA" id="ARBA00022801"/>
    </source>
</evidence>
<dbReference type="EMBL" id="CP104778">
    <property type="protein sequence ID" value="WPC20900.1"/>
    <property type="molecule type" value="Genomic_DNA"/>
</dbReference>
<proteinExistence type="inferred from homology"/>
<evidence type="ECO:0000256" key="8">
    <source>
        <dbReference type="ARBA" id="ARBA00023027"/>
    </source>
</evidence>
<dbReference type="PROSITE" id="PS00893">
    <property type="entry name" value="NUDIX_BOX"/>
    <property type="match status" value="1"/>
</dbReference>
<evidence type="ECO:0000256" key="10">
    <source>
        <dbReference type="RuleBase" id="RU003476"/>
    </source>
</evidence>
<dbReference type="Pfam" id="PF09297">
    <property type="entry name" value="Zn_ribbon_NUD"/>
    <property type="match status" value="1"/>
</dbReference>
<dbReference type="InterPro" id="IPR015376">
    <property type="entry name" value="Znr_NADH_PPase"/>
</dbReference>
<comment type="cofactor">
    <cofactor evidence="1">
        <name>Mg(2+)</name>
        <dbReference type="ChEBI" id="CHEBI:18420"/>
    </cofactor>
</comment>